<dbReference type="Gene3D" id="3.40.1690.10">
    <property type="entry name" value="secretion proteins EscU"/>
    <property type="match status" value="1"/>
</dbReference>
<feature type="compositionally biased region" description="Basic and acidic residues" evidence="2">
    <location>
        <begin position="1"/>
        <end position="17"/>
    </location>
</feature>
<dbReference type="EMBL" id="JABMCI010000036">
    <property type="protein sequence ID" value="NUU15867.1"/>
    <property type="molecule type" value="Genomic_DNA"/>
</dbReference>
<dbReference type="Pfam" id="PF01312">
    <property type="entry name" value="Bac_export_2"/>
    <property type="match status" value="1"/>
</dbReference>
<proteinExistence type="predicted"/>
<feature type="transmembrane region" description="Helical" evidence="3">
    <location>
        <begin position="149"/>
        <end position="167"/>
    </location>
</feature>
<evidence type="ECO:0000256" key="2">
    <source>
        <dbReference type="SAM" id="MobiDB-lite"/>
    </source>
</evidence>
<organism evidence="4 5">
    <name type="scientific">Cellulomonas humilata</name>
    <dbReference type="NCBI Taxonomy" id="144055"/>
    <lineage>
        <taxon>Bacteria</taxon>
        <taxon>Bacillati</taxon>
        <taxon>Actinomycetota</taxon>
        <taxon>Actinomycetes</taxon>
        <taxon>Micrococcales</taxon>
        <taxon>Cellulomonadaceae</taxon>
        <taxon>Cellulomonas</taxon>
    </lineage>
</organism>
<feature type="region of interest" description="Disordered" evidence="2">
    <location>
        <begin position="349"/>
        <end position="399"/>
    </location>
</feature>
<dbReference type="InterPro" id="IPR029025">
    <property type="entry name" value="T3SS_substrate_exporter_C"/>
</dbReference>
<keyword evidence="3" id="KW-0812">Transmembrane</keyword>
<dbReference type="PANTHER" id="PTHR30531:SF12">
    <property type="entry name" value="FLAGELLAR BIOSYNTHETIC PROTEIN FLHB"/>
    <property type="match status" value="1"/>
</dbReference>
<dbReference type="InterPro" id="IPR006135">
    <property type="entry name" value="T3SS_substrate_exporter"/>
</dbReference>
<dbReference type="PANTHER" id="PTHR30531">
    <property type="entry name" value="FLAGELLAR BIOSYNTHETIC PROTEIN FLHB"/>
    <property type="match status" value="1"/>
</dbReference>
<comment type="caution">
    <text evidence="4">The sequence shown here is derived from an EMBL/GenBank/DDBJ whole genome shotgun (WGS) entry which is preliminary data.</text>
</comment>
<dbReference type="PRINTS" id="PR00950">
    <property type="entry name" value="TYPE3IMSPROT"/>
</dbReference>
<sequence>MSESGERSEKATDQRMKDVHRKGKLGRSQDLSAWIGMGAAVLTLPMVITRGQAAALDQLAMVRDVARNPTPAGAVQVLDDALRSLLTTLAPLFVVLVLVTVAVGMAQGGIHPRRFSLHVDQFKPVNAAKRLVGGQAWWQGVQTLLKTGAVALVLLVGLQALVPTLMASGQLPLSHLLGVAGDGTASLLRTGIAAGILLAIADVVVVMRRNRKQTRMTLQELKEENKRTEGDPMLKGHIRSKQMAMSRNRMMSEVATADVVLVNPTHVAVALRYEPGSGAPKVVAKGAGVVAARIRAEATERRVPMVEDIALARALHAACELGQEVPAHLFTAVARVLAFVMALRRRGAGAGQHRVPGGSTLPADDTTDHRSAARAARRPARAPRPPAVSAASSDKQGSR</sequence>
<feature type="transmembrane region" description="Helical" evidence="3">
    <location>
        <begin position="31"/>
        <end position="48"/>
    </location>
</feature>
<name>A0A7Y5ZXF9_9CELL</name>
<dbReference type="GO" id="GO:0009306">
    <property type="term" value="P:protein secretion"/>
    <property type="evidence" value="ECO:0007669"/>
    <property type="project" value="InterPro"/>
</dbReference>
<evidence type="ECO:0000313" key="4">
    <source>
        <dbReference type="EMBL" id="NUU15867.1"/>
    </source>
</evidence>
<dbReference type="Proteomes" id="UP000565724">
    <property type="component" value="Unassembled WGS sequence"/>
</dbReference>
<protein>
    <submittedName>
        <fullName evidence="4">EscU/YscU/HrcU family type III secretion system export apparatus switch protein</fullName>
    </submittedName>
</protein>
<keyword evidence="3" id="KW-1133">Transmembrane helix</keyword>
<feature type="transmembrane region" description="Helical" evidence="3">
    <location>
        <begin position="85"/>
        <end position="106"/>
    </location>
</feature>
<evidence type="ECO:0000256" key="3">
    <source>
        <dbReference type="SAM" id="Phobius"/>
    </source>
</evidence>
<gene>
    <name evidence="4" type="ORF">HP550_01205</name>
</gene>
<dbReference type="GO" id="GO:0005886">
    <property type="term" value="C:plasma membrane"/>
    <property type="evidence" value="ECO:0007669"/>
    <property type="project" value="TreeGrafter"/>
</dbReference>
<dbReference type="RefSeq" id="WP_175345780.1">
    <property type="nucleotide sequence ID" value="NZ_JABMCI010000036.1"/>
</dbReference>
<feature type="transmembrane region" description="Helical" evidence="3">
    <location>
        <begin position="187"/>
        <end position="207"/>
    </location>
</feature>
<keyword evidence="3" id="KW-0472">Membrane</keyword>
<evidence type="ECO:0000256" key="1">
    <source>
        <dbReference type="SAM" id="Coils"/>
    </source>
</evidence>
<dbReference type="AlphaFoldDB" id="A0A7Y5ZXF9"/>
<feature type="coiled-coil region" evidence="1">
    <location>
        <begin position="204"/>
        <end position="231"/>
    </location>
</feature>
<keyword evidence="5" id="KW-1185">Reference proteome</keyword>
<feature type="region of interest" description="Disordered" evidence="2">
    <location>
        <begin position="1"/>
        <end position="24"/>
    </location>
</feature>
<dbReference type="SUPFAM" id="SSF160544">
    <property type="entry name" value="EscU C-terminal domain-like"/>
    <property type="match status" value="1"/>
</dbReference>
<reference evidence="4 5" key="1">
    <citation type="submission" date="2020-05" db="EMBL/GenBank/DDBJ databases">
        <title>Genome Sequencing of Type Strains.</title>
        <authorList>
            <person name="Lemaire J.F."/>
            <person name="Inderbitzin P."/>
            <person name="Gregorio O.A."/>
            <person name="Collins S.B."/>
            <person name="Wespe N."/>
            <person name="Knight-Connoni V."/>
        </authorList>
    </citation>
    <scope>NUCLEOTIDE SEQUENCE [LARGE SCALE GENOMIC DNA]</scope>
    <source>
        <strain evidence="4 5">ATCC 25174</strain>
    </source>
</reference>
<evidence type="ECO:0000313" key="5">
    <source>
        <dbReference type="Proteomes" id="UP000565724"/>
    </source>
</evidence>
<accession>A0A7Y5ZXF9</accession>
<keyword evidence="1" id="KW-0175">Coiled coil</keyword>